<accession>A0A0A0L4B5</accession>
<gene>
    <name evidence="3" type="ORF">Csa_3G124825</name>
</gene>
<name>A0A0A0L4B5_CUCSA</name>
<sequence length="119" mass="13084">MGEETEGHSNGNDLHQVLVFGSPWVLPALQSQFSNRFHFLLPSLSDLPLLQFLSSYAQSTQALLISSSCSLVTSPVLDFLPALKLLVTTSTGVDHIDLPELRRRQIAIAYVPDLYSEDG</sequence>
<dbReference type="GO" id="GO:0051287">
    <property type="term" value="F:NAD binding"/>
    <property type="evidence" value="ECO:0007669"/>
    <property type="project" value="InterPro"/>
</dbReference>
<dbReference type="Gene3D" id="3.40.50.720">
    <property type="entry name" value="NAD(P)-binding Rossmann-like Domain"/>
    <property type="match status" value="1"/>
</dbReference>
<dbReference type="Pfam" id="PF00389">
    <property type="entry name" value="2-Hacid_dh"/>
    <property type="match status" value="1"/>
</dbReference>
<dbReference type="AlphaFoldDB" id="A0A0A0L4B5"/>
<evidence type="ECO:0000313" key="4">
    <source>
        <dbReference type="Proteomes" id="UP000029981"/>
    </source>
</evidence>
<evidence type="ECO:0000256" key="1">
    <source>
        <dbReference type="ARBA" id="ARBA00023002"/>
    </source>
</evidence>
<dbReference type="InterPro" id="IPR006139">
    <property type="entry name" value="D-isomer_2_OHA_DH_cat_dom"/>
</dbReference>
<dbReference type="Proteomes" id="UP000029981">
    <property type="component" value="Chromosome 3"/>
</dbReference>
<reference evidence="3 4" key="2">
    <citation type="journal article" date="2009" name="PLoS ONE">
        <title>An integrated genetic and cytogenetic map of the cucumber genome.</title>
        <authorList>
            <person name="Ren Y."/>
            <person name="Zhang Z."/>
            <person name="Liu J."/>
            <person name="Staub J.E."/>
            <person name="Han Y."/>
            <person name="Cheng Z."/>
            <person name="Li X."/>
            <person name="Lu J."/>
            <person name="Miao H."/>
            <person name="Kang H."/>
            <person name="Xie B."/>
            <person name="Gu X."/>
            <person name="Wang X."/>
            <person name="Du Y."/>
            <person name="Jin W."/>
            <person name="Huang S."/>
        </authorList>
    </citation>
    <scope>NUCLEOTIDE SEQUENCE [LARGE SCALE GENOMIC DNA]</scope>
    <source>
        <strain evidence="4">cv. 9930</strain>
    </source>
</reference>
<protein>
    <recommendedName>
        <fullName evidence="2">D-isomer specific 2-hydroxyacid dehydrogenase catalytic domain-containing protein</fullName>
    </recommendedName>
</protein>
<reference evidence="3 4" key="4">
    <citation type="journal article" date="2011" name="BMC Genomics">
        <title>RNA-Seq improves annotation of protein-coding genes in the cucumber genome.</title>
        <authorList>
            <person name="Li Z."/>
            <person name="Zhang Z."/>
            <person name="Yan P."/>
            <person name="Huang S."/>
            <person name="Fei Z."/>
            <person name="Lin K."/>
        </authorList>
    </citation>
    <scope>NUCLEOTIDE SEQUENCE [LARGE SCALE GENOMIC DNA]</scope>
    <source>
        <strain evidence="4">cv. 9930</strain>
    </source>
</reference>
<organism evidence="3 4">
    <name type="scientific">Cucumis sativus</name>
    <name type="common">Cucumber</name>
    <dbReference type="NCBI Taxonomy" id="3659"/>
    <lineage>
        <taxon>Eukaryota</taxon>
        <taxon>Viridiplantae</taxon>
        <taxon>Streptophyta</taxon>
        <taxon>Embryophyta</taxon>
        <taxon>Tracheophyta</taxon>
        <taxon>Spermatophyta</taxon>
        <taxon>Magnoliopsida</taxon>
        <taxon>eudicotyledons</taxon>
        <taxon>Gunneridae</taxon>
        <taxon>Pentapetalae</taxon>
        <taxon>rosids</taxon>
        <taxon>fabids</taxon>
        <taxon>Cucurbitales</taxon>
        <taxon>Cucurbitaceae</taxon>
        <taxon>Benincaseae</taxon>
        <taxon>Cucumis</taxon>
    </lineage>
</organism>
<evidence type="ECO:0000313" key="3">
    <source>
        <dbReference type="EMBL" id="KGN56563.1"/>
    </source>
</evidence>
<keyword evidence="1" id="KW-0560">Oxidoreductase</keyword>
<proteinExistence type="predicted"/>
<dbReference type="PANTHER" id="PTHR10996:SF179">
    <property type="entry name" value="D-ISOMER SPECIFIC 2-HYDROXYACID DEHYDROGENASE FAMILY PROTEIN-RELATED"/>
    <property type="match status" value="1"/>
</dbReference>
<keyword evidence="4" id="KW-1185">Reference proteome</keyword>
<reference evidence="3 4" key="3">
    <citation type="journal article" date="2010" name="BMC Genomics">
        <title>Transcriptome sequencing and comparative analysis of cucumber flowers with different sex types.</title>
        <authorList>
            <person name="Guo S."/>
            <person name="Zheng Y."/>
            <person name="Joung J.G."/>
            <person name="Liu S."/>
            <person name="Zhang Z."/>
            <person name="Crasta O.R."/>
            <person name="Sobral B.W."/>
            <person name="Xu Y."/>
            <person name="Huang S."/>
            <person name="Fei Z."/>
        </authorList>
    </citation>
    <scope>NUCLEOTIDE SEQUENCE [LARGE SCALE GENOMIC DNA]</scope>
    <source>
        <strain evidence="4">cv. 9930</strain>
    </source>
</reference>
<dbReference type="Gramene" id="KGN56563">
    <property type="protein sequence ID" value="KGN56563"/>
    <property type="gene ID" value="Csa_3G124825"/>
</dbReference>
<dbReference type="SUPFAM" id="SSF52283">
    <property type="entry name" value="Formate/glycerate dehydrogenase catalytic domain-like"/>
    <property type="match status" value="1"/>
</dbReference>
<reference evidence="3 4" key="1">
    <citation type="journal article" date="2009" name="Nat. Genet.">
        <title>The genome of the cucumber, Cucumis sativus L.</title>
        <authorList>
            <person name="Huang S."/>
            <person name="Li R."/>
            <person name="Zhang Z."/>
            <person name="Li L."/>
            <person name="Gu X."/>
            <person name="Fan W."/>
            <person name="Lucas W.J."/>
            <person name="Wang X."/>
            <person name="Xie B."/>
            <person name="Ni P."/>
            <person name="Ren Y."/>
            <person name="Zhu H."/>
            <person name="Li J."/>
            <person name="Lin K."/>
            <person name="Jin W."/>
            <person name="Fei Z."/>
            <person name="Li G."/>
            <person name="Staub J."/>
            <person name="Kilian A."/>
            <person name="van der Vossen E.A."/>
            <person name="Wu Y."/>
            <person name="Guo J."/>
            <person name="He J."/>
            <person name="Jia Z."/>
            <person name="Ren Y."/>
            <person name="Tian G."/>
            <person name="Lu Y."/>
            <person name="Ruan J."/>
            <person name="Qian W."/>
            <person name="Wang M."/>
            <person name="Huang Q."/>
            <person name="Li B."/>
            <person name="Xuan Z."/>
            <person name="Cao J."/>
            <person name="Asan"/>
            <person name="Wu Z."/>
            <person name="Zhang J."/>
            <person name="Cai Q."/>
            <person name="Bai Y."/>
            <person name="Zhao B."/>
            <person name="Han Y."/>
            <person name="Li Y."/>
            <person name="Li X."/>
            <person name="Wang S."/>
            <person name="Shi Q."/>
            <person name="Liu S."/>
            <person name="Cho W.K."/>
            <person name="Kim J.Y."/>
            <person name="Xu Y."/>
            <person name="Heller-Uszynska K."/>
            <person name="Miao H."/>
            <person name="Cheng Z."/>
            <person name="Zhang S."/>
            <person name="Wu J."/>
            <person name="Yang Y."/>
            <person name="Kang H."/>
            <person name="Li M."/>
            <person name="Liang H."/>
            <person name="Ren X."/>
            <person name="Shi Z."/>
            <person name="Wen M."/>
            <person name="Jian M."/>
            <person name="Yang H."/>
            <person name="Zhang G."/>
            <person name="Yang Z."/>
            <person name="Chen R."/>
            <person name="Liu S."/>
            <person name="Li J."/>
            <person name="Ma L."/>
            <person name="Liu H."/>
            <person name="Zhou Y."/>
            <person name="Zhao J."/>
            <person name="Fang X."/>
            <person name="Li G."/>
            <person name="Fang L."/>
            <person name="Li Y."/>
            <person name="Liu D."/>
            <person name="Zheng H."/>
            <person name="Zhang Y."/>
            <person name="Qin N."/>
            <person name="Li Z."/>
            <person name="Yang G."/>
            <person name="Yang S."/>
            <person name="Bolund L."/>
            <person name="Kristiansen K."/>
            <person name="Zheng H."/>
            <person name="Li S."/>
            <person name="Zhang X."/>
            <person name="Yang H."/>
            <person name="Wang J."/>
            <person name="Sun R."/>
            <person name="Zhang B."/>
            <person name="Jiang S."/>
            <person name="Wang J."/>
            <person name="Du Y."/>
            <person name="Li S."/>
        </authorList>
    </citation>
    <scope>NUCLEOTIDE SEQUENCE [LARGE SCALE GENOMIC DNA]</scope>
    <source>
        <strain evidence="4">cv. 9930</strain>
    </source>
</reference>
<dbReference type="eggNOG" id="KOG0069">
    <property type="taxonomic scope" value="Eukaryota"/>
</dbReference>
<feature type="domain" description="D-isomer specific 2-hydroxyacid dehydrogenase catalytic" evidence="2">
    <location>
        <begin position="58"/>
        <end position="117"/>
    </location>
</feature>
<dbReference type="STRING" id="3659.A0A0A0L4B5"/>
<evidence type="ECO:0000259" key="2">
    <source>
        <dbReference type="Pfam" id="PF00389"/>
    </source>
</evidence>
<dbReference type="InterPro" id="IPR050223">
    <property type="entry name" value="D-isomer_2-hydroxyacid_DH"/>
</dbReference>
<dbReference type="EMBL" id="CM002924">
    <property type="protein sequence ID" value="KGN56563.1"/>
    <property type="molecule type" value="Genomic_DNA"/>
</dbReference>
<dbReference type="GO" id="GO:0016616">
    <property type="term" value="F:oxidoreductase activity, acting on the CH-OH group of donors, NAD or NADP as acceptor"/>
    <property type="evidence" value="ECO:0007669"/>
    <property type="project" value="InterPro"/>
</dbReference>
<dbReference type="PANTHER" id="PTHR10996">
    <property type="entry name" value="2-HYDROXYACID DEHYDROGENASE-RELATED"/>
    <property type="match status" value="1"/>
</dbReference>